<dbReference type="InterPro" id="IPR018485">
    <property type="entry name" value="FGGY_C"/>
</dbReference>
<keyword evidence="2" id="KW-0808">Transferase</keyword>
<gene>
    <name evidence="6" type="ORF">CJ301_07475</name>
</gene>
<evidence type="ECO:0000256" key="3">
    <source>
        <dbReference type="ARBA" id="ARBA00022777"/>
    </source>
</evidence>
<dbReference type="InterPro" id="IPR018484">
    <property type="entry name" value="FGGY_N"/>
</dbReference>
<evidence type="ECO:0000259" key="5">
    <source>
        <dbReference type="Pfam" id="PF02782"/>
    </source>
</evidence>
<evidence type="ECO:0008006" key="8">
    <source>
        <dbReference type="Google" id="ProtNLM"/>
    </source>
</evidence>
<dbReference type="GO" id="GO:0005975">
    <property type="term" value="P:carbohydrate metabolic process"/>
    <property type="evidence" value="ECO:0007669"/>
    <property type="project" value="InterPro"/>
</dbReference>
<dbReference type="PANTHER" id="PTHR43095:SF3">
    <property type="entry name" value="L-XYLULOSE_3-KETO-L-GULONATE KINASE"/>
    <property type="match status" value="1"/>
</dbReference>
<dbReference type="SUPFAM" id="SSF53067">
    <property type="entry name" value="Actin-like ATPase domain"/>
    <property type="match status" value="2"/>
</dbReference>
<proteinExistence type="inferred from homology"/>
<protein>
    <recommendedName>
        <fullName evidence="8">Carbohydrate kinase</fullName>
    </recommendedName>
</protein>
<name>A0A2G1MHN7_9RHOB</name>
<organism evidence="6 7">
    <name type="scientific">Limimaricola cinnabarinus</name>
    <dbReference type="NCBI Taxonomy" id="1125964"/>
    <lineage>
        <taxon>Bacteria</taxon>
        <taxon>Pseudomonadati</taxon>
        <taxon>Pseudomonadota</taxon>
        <taxon>Alphaproteobacteria</taxon>
        <taxon>Rhodobacterales</taxon>
        <taxon>Paracoccaceae</taxon>
        <taxon>Limimaricola</taxon>
    </lineage>
</organism>
<keyword evidence="7" id="KW-1185">Reference proteome</keyword>
<feature type="domain" description="Carbohydrate kinase FGGY C-terminal" evidence="5">
    <location>
        <begin position="262"/>
        <end position="446"/>
    </location>
</feature>
<evidence type="ECO:0000256" key="2">
    <source>
        <dbReference type="ARBA" id="ARBA00022679"/>
    </source>
</evidence>
<dbReference type="Pfam" id="PF00370">
    <property type="entry name" value="FGGY_N"/>
    <property type="match status" value="1"/>
</dbReference>
<dbReference type="OrthoDB" id="9805576at2"/>
<dbReference type="InterPro" id="IPR050406">
    <property type="entry name" value="FGGY_Carb_Kinase"/>
</dbReference>
<dbReference type="EMBL" id="NQWH01000008">
    <property type="protein sequence ID" value="PHP28207.1"/>
    <property type="molecule type" value="Genomic_DNA"/>
</dbReference>
<dbReference type="PANTHER" id="PTHR43095">
    <property type="entry name" value="SUGAR KINASE"/>
    <property type="match status" value="1"/>
</dbReference>
<dbReference type="InterPro" id="IPR000577">
    <property type="entry name" value="Carb_kinase_FGGY"/>
</dbReference>
<dbReference type="AlphaFoldDB" id="A0A2G1MHN7"/>
<reference evidence="6 7" key="1">
    <citation type="submission" date="2017-08" db="EMBL/GenBank/DDBJ databases">
        <title>Draft Genome Sequence of Loktanella cinnabarina Strain XM1, Isolated from Coastal Surface Water.</title>
        <authorList>
            <person name="Ma R."/>
            <person name="Wang J."/>
            <person name="Wang Q."/>
            <person name="Ma Z."/>
            <person name="Li J."/>
            <person name="Chen L."/>
        </authorList>
    </citation>
    <scope>NUCLEOTIDE SEQUENCE [LARGE SCALE GENOMIC DNA]</scope>
    <source>
        <strain evidence="6 7">XM1</strain>
    </source>
</reference>
<dbReference type="Proteomes" id="UP000221860">
    <property type="component" value="Unassembled WGS sequence"/>
</dbReference>
<dbReference type="RefSeq" id="WP_099275901.1">
    <property type="nucleotide sequence ID" value="NZ_KZ304955.1"/>
</dbReference>
<evidence type="ECO:0000259" key="4">
    <source>
        <dbReference type="Pfam" id="PF00370"/>
    </source>
</evidence>
<dbReference type="Pfam" id="PF02782">
    <property type="entry name" value="FGGY_C"/>
    <property type="match status" value="1"/>
</dbReference>
<evidence type="ECO:0000313" key="7">
    <source>
        <dbReference type="Proteomes" id="UP000221860"/>
    </source>
</evidence>
<keyword evidence="3" id="KW-0418">Kinase</keyword>
<evidence type="ECO:0000313" key="6">
    <source>
        <dbReference type="EMBL" id="PHP28207.1"/>
    </source>
</evidence>
<dbReference type="GO" id="GO:0016301">
    <property type="term" value="F:kinase activity"/>
    <property type="evidence" value="ECO:0007669"/>
    <property type="project" value="UniProtKB-KW"/>
</dbReference>
<dbReference type="Gene3D" id="3.30.420.40">
    <property type="match status" value="2"/>
</dbReference>
<dbReference type="CDD" id="cd07802">
    <property type="entry name" value="ASKHA_NBD_FGGY_EcLyxK-like"/>
    <property type="match status" value="1"/>
</dbReference>
<feature type="domain" description="Carbohydrate kinase FGGY N-terminal" evidence="4">
    <location>
        <begin position="4"/>
        <end position="252"/>
    </location>
</feature>
<evidence type="ECO:0000256" key="1">
    <source>
        <dbReference type="ARBA" id="ARBA00009156"/>
    </source>
</evidence>
<sequence>MTQYLLGLDSGLTVTKAVVFRTDGTVVAQGKCSVPRIEDVAHHVERDMAQHWEASARAIRAALEAAAQAEGNGVTPAAVAIAGHGDGLYLLDRAGAPLGPAATSLDSRAQKLVEGWDADGTTDRALALCGQQPFPASPSALLAHIRDNDPGRYVRIGAILSCKDWLRYCLTGDIGTDFTEASVAFTDMRSQSYSTQALALFGLGDLSGALPPVHLPGAVAGHVTREAAAATGLPIGLPVAAGLHDVVACAVGSGVTGPDVLALVAGTYSINETFRTAPRSGPGWLTRNGLMPGQWNCMSISPASSANLDWFVQQAARDALATEDPFSMLQQELDAVEQDPSDILYLPYLFGSPYRSDMAGAFLGLRGWHGRGHMLRAVAEGIAFNHRQHVDALDPERRIASVRLTGGSSRNPYFAQMMADTLERRVEVPTTLEAGALGVAICAGLACGIYADWEEARARTTGPLMSYEPGDAAAARLRQGYARYRDAAAALIDLQTRAGRI</sequence>
<dbReference type="InterPro" id="IPR043129">
    <property type="entry name" value="ATPase_NBD"/>
</dbReference>
<comment type="similarity">
    <text evidence="1">Belongs to the FGGY kinase family.</text>
</comment>
<accession>A0A2G1MHN7</accession>
<dbReference type="PIRSF" id="PIRSF000538">
    <property type="entry name" value="GlpK"/>
    <property type="match status" value="1"/>
</dbReference>
<comment type="caution">
    <text evidence="6">The sequence shown here is derived from an EMBL/GenBank/DDBJ whole genome shotgun (WGS) entry which is preliminary data.</text>
</comment>